<sequence length="142" mass="15902">MTASSKSAIALVALVIALSGCLFRSSDDLEAYHRYNECGHAGCFNRLSSHEKTSVLFGAMEIHPPDLSIEDRLADQSIEYLQSLKKEIETRGGSYEAYSFVSAVKLKRQRGGITDEQMAEMDLPGFCRDQGDIYNMCDFFQR</sequence>
<dbReference type="PROSITE" id="PS51257">
    <property type="entry name" value="PROKAR_LIPOPROTEIN"/>
    <property type="match status" value="1"/>
</dbReference>
<protein>
    <recommendedName>
        <fullName evidence="3">Lipoprotein</fullName>
    </recommendedName>
</protein>
<gene>
    <name evidence="1" type="ORF">PDM29_07265</name>
</gene>
<name>A0ABY9YSZ4_9GAMM</name>
<reference evidence="1 2" key="1">
    <citation type="submission" date="2022-12" db="EMBL/GenBank/DDBJ databases">
        <title>Two new species, Stenotrophomonas aracearum and Stenotrophomonas oahuensis, isolated from Anthurium (Araceae family) in Hawaii.</title>
        <authorList>
            <person name="Chunag S.C."/>
            <person name="Dobhal S."/>
            <person name="Alvarez A."/>
            <person name="Arif M."/>
        </authorList>
    </citation>
    <scope>NUCLEOTIDE SEQUENCE [LARGE SCALE GENOMIC DNA]</scope>
    <source>
        <strain evidence="1 2">A5586</strain>
    </source>
</reference>
<evidence type="ECO:0000313" key="1">
    <source>
        <dbReference type="EMBL" id="WNH54069.1"/>
    </source>
</evidence>
<dbReference type="RefSeq" id="WP_311193182.1">
    <property type="nucleotide sequence ID" value="NZ_CP115541.1"/>
</dbReference>
<proteinExistence type="predicted"/>
<accession>A0ABY9YSZ4</accession>
<evidence type="ECO:0000313" key="2">
    <source>
        <dbReference type="Proteomes" id="UP001302072"/>
    </source>
</evidence>
<dbReference type="Proteomes" id="UP001302072">
    <property type="component" value="Chromosome"/>
</dbReference>
<organism evidence="1 2">
    <name type="scientific">Stenotrophomonas oahuensis</name>
    <dbReference type="NCBI Taxonomy" id="3003271"/>
    <lineage>
        <taxon>Bacteria</taxon>
        <taxon>Pseudomonadati</taxon>
        <taxon>Pseudomonadota</taxon>
        <taxon>Gammaproteobacteria</taxon>
        <taxon>Lysobacterales</taxon>
        <taxon>Lysobacteraceae</taxon>
        <taxon>Stenotrophomonas</taxon>
    </lineage>
</organism>
<evidence type="ECO:0008006" key="3">
    <source>
        <dbReference type="Google" id="ProtNLM"/>
    </source>
</evidence>
<dbReference type="EMBL" id="CP115541">
    <property type="protein sequence ID" value="WNH54069.1"/>
    <property type="molecule type" value="Genomic_DNA"/>
</dbReference>
<keyword evidence="2" id="KW-1185">Reference proteome</keyword>